<dbReference type="GO" id="GO:0005786">
    <property type="term" value="C:signal recognition particle, endoplasmic reticulum targeting"/>
    <property type="evidence" value="ECO:0007669"/>
    <property type="project" value="UniProtKB-KW"/>
</dbReference>
<keyword evidence="12" id="KW-1185">Reference proteome</keyword>
<keyword evidence="8" id="KW-0687">Ribonucleoprotein</keyword>
<dbReference type="EMBL" id="CP019477">
    <property type="protein sequence ID" value="UQC84602.1"/>
    <property type="molecule type" value="Genomic_DNA"/>
</dbReference>
<keyword evidence="7" id="KW-0733">Signal recognition particle</keyword>
<comment type="similarity">
    <text evidence="3">Belongs to the SRP72 family.</text>
</comment>
<dbReference type="AlphaFoldDB" id="A0A9Q8SXT6"/>
<evidence type="ECO:0000256" key="4">
    <source>
        <dbReference type="ARBA" id="ARBA00018350"/>
    </source>
</evidence>
<dbReference type="InterPro" id="IPR013699">
    <property type="entry name" value="Signal_recog_part_SRP72_RNA-bd"/>
</dbReference>
<dbReference type="GeneID" id="73344085"/>
<evidence type="ECO:0000256" key="7">
    <source>
        <dbReference type="ARBA" id="ARBA00023135"/>
    </source>
</evidence>
<protein>
    <recommendedName>
        <fullName evidence="4">Signal recognition particle subunit SRP72</fullName>
    </recommendedName>
</protein>
<dbReference type="FunFam" id="1.25.40.10:FF:000512">
    <property type="entry name" value="Signal recognition particle subunit SRP72"/>
    <property type="match status" value="1"/>
</dbReference>
<name>A0A9Q8SXT6_9PEZI</name>
<dbReference type="PANTHER" id="PTHR14094">
    <property type="entry name" value="SIGNAL RECOGNITION PARTICLE 72"/>
    <property type="match status" value="1"/>
</dbReference>
<dbReference type="InterPro" id="IPR031545">
    <property type="entry name" value="SRP72_TPR-like"/>
</dbReference>
<feature type="region of interest" description="Disordered" evidence="9">
    <location>
        <begin position="874"/>
        <end position="978"/>
    </location>
</feature>
<evidence type="ECO:0000256" key="5">
    <source>
        <dbReference type="ARBA" id="ARBA00022490"/>
    </source>
</evidence>
<feature type="compositionally biased region" description="Basic and acidic residues" evidence="9">
    <location>
        <begin position="154"/>
        <end position="168"/>
    </location>
</feature>
<feature type="compositionally biased region" description="Basic and acidic residues" evidence="9">
    <location>
        <begin position="901"/>
        <end position="923"/>
    </location>
</feature>
<evidence type="ECO:0000256" key="8">
    <source>
        <dbReference type="ARBA" id="ARBA00023274"/>
    </source>
</evidence>
<dbReference type="PANTHER" id="PTHR14094:SF9">
    <property type="entry name" value="SIGNAL RECOGNITION PARTICLE SUBUNIT SRP72"/>
    <property type="match status" value="1"/>
</dbReference>
<reference evidence="11" key="1">
    <citation type="journal article" date="2021" name="Mol. Plant Microbe Interact.">
        <title>Complete Genome Sequence of the Plant-Pathogenic Fungus Colletotrichum lupini.</title>
        <authorList>
            <person name="Baroncelli R."/>
            <person name="Pensec F."/>
            <person name="Da Lio D."/>
            <person name="Boufleur T."/>
            <person name="Vicente I."/>
            <person name="Sarrocco S."/>
            <person name="Picot A."/>
            <person name="Baraldi E."/>
            <person name="Sukno S."/>
            <person name="Thon M."/>
            <person name="Le Floch G."/>
        </authorList>
    </citation>
    <scope>NUCLEOTIDE SEQUENCE</scope>
    <source>
        <strain evidence="11">IMI 504893</strain>
    </source>
</reference>
<evidence type="ECO:0000313" key="11">
    <source>
        <dbReference type="EMBL" id="UQC84602.1"/>
    </source>
</evidence>
<evidence type="ECO:0000256" key="9">
    <source>
        <dbReference type="SAM" id="MobiDB-lite"/>
    </source>
</evidence>
<feature type="domain" description="Signal recognition particle SRP72 subunit RNA-binding" evidence="10">
    <location>
        <begin position="878"/>
        <end position="926"/>
    </location>
</feature>
<feature type="compositionally biased region" description="Low complexity" evidence="9">
    <location>
        <begin position="127"/>
        <end position="140"/>
    </location>
</feature>
<proteinExistence type="inferred from homology"/>
<dbReference type="Proteomes" id="UP000830671">
    <property type="component" value="Chromosome 5"/>
</dbReference>
<dbReference type="Pfam" id="PF17004">
    <property type="entry name" value="SRP_TPR_like"/>
    <property type="match status" value="1"/>
</dbReference>
<dbReference type="Gene3D" id="1.25.40.10">
    <property type="entry name" value="Tetratricopeptide repeat domain"/>
    <property type="match status" value="2"/>
</dbReference>
<dbReference type="GO" id="GO:0008312">
    <property type="term" value="F:7S RNA binding"/>
    <property type="evidence" value="ECO:0007669"/>
    <property type="project" value="InterPro"/>
</dbReference>
<dbReference type="GO" id="GO:0043022">
    <property type="term" value="F:ribosome binding"/>
    <property type="evidence" value="ECO:0007669"/>
    <property type="project" value="TreeGrafter"/>
</dbReference>
<keyword evidence="6" id="KW-0256">Endoplasmic reticulum</keyword>
<evidence type="ECO:0000256" key="2">
    <source>
        <dbReference type="ARBA" id="ARBA00004496"/>
    </source>
</evidence>
<feature type="region of interest" description="Disordered" evidence="9">
    <location>
        <begin position="127"/>
        <end position="190"/>
    </location>
</feature>
<dbReference type="InterPro" id="IPR011990">
    <property type="entry name" value="TPR-like_helical_dom_sf"/>
</dbReference>
<organism evidence="11 12">
    <name type="scientific">Colletotrichum lupini</name>
    <dbReference type="NCBI Taxonomy" id="145971"/>
    <lineage>
        <taxon>Eukaryota</taxon>
        <taxon>Fungi</taxon>
        <taxon>Dikarya</taxon>
        <taxon>Ascomycota</taxon>
        <taxon>Pezizomycotina</taxon>
        <taxon>Sordariomycetes</taxon>
        <taxon>Hypocreomycetidae</taxon>
        <taxon>Glomerellales</taxon>
        <taxon>Glomerellaceae</taxon>
        <taxon>Colletotrichum</taxon>
        <taxon>Colletotrichum acutatum species complex</taxon>
    </lineage>
</organism>
<feature type="compositionally biased region" description="Basic residues" evidence="9">
    <location>
        <begin position="924"/>
        <end position="933"/>
    </location>
</feature>
<gene>
    <name evidence="11" type="ORF">CLUP02_10099</name>
</gene>
<evidence type="ECO:0000256" key="6">
    <source>
        <dbReference type="ARBA" id="ARBA00022824"/>
    </source>
</evidence>
<evidence type="ECO:0000259" key="10">
    <source>
        <dbReference type="Pfam" id="PF08492"/>
    </source>
</evidence>
<sequence>MAGFGDTIASLLETYSKCLCLLKGLKGARGNKQPRQLRRSIRSDRSKVRSVYSSKLSVAGTHLEKGDAVARSSVRRVIKRLTSATTNLLHLMTRGQNPVIDYQSLKTLSNSSRVDAVKAINDLSRRLSTPSLKSSSSGSSKKQKHPKRMLAADSKSKSKDREASERKLLKSAAEANETETKPGNPTYTQHLKAEKRMSMATMSSGSTKLGEIAPNKLRRRPSEKPASTDQFSVAPTYPLRPYHQPEVKRKRLWGLFGAFTLPIDTGSHRKHAGRHWLCPTIHIDVDSLSTSNGPKRVFNSISPFATSYRGAAEHAAPPLLNHHDSFFAADAAPHLTMPSDPAANLSALLRAASIEDHEEVLKAANASLKASKTDIVAQRTRVVALLKLDRFDDALRAIADGGDKLEVASLLEKAYALYKTGKLQEAREVANSKPQRSFRHLVAQVAYRAEDFKDALDVYSSLLEDEQGEESDLKINQLASAAQLEWKVSNSLDGEDTPIPAAEDADTFELAYNIACGMIARGELSEATKLLQRALRLCDDSEELSEDDKKAEMTPIMVQQVYVYTRLGKTEEALAIQKRLSISEDSDAESRLIALNNTSALATEVDNPYLAQRKFDTAAALSKQAKLFKYQESQLEQNKYILGLQAQKFDGVYEKSSKALAKASPTVSVDTNGLSAINATAFALRRSKVVEVKEVLPLIEKRPTDVGLLLTIIQLYLTANNPGAALSVLERFLQNLEKQGPSEVRFSPGLVALTVSLYRQQGRHSNIRSELAKASSFWEKHDGRHVDSLLRGAGSELLKSSEPTDLAAAGAAFEKLCQKPVADPVAAAGLVASFATSDRAKVTPHLAGLPPIDDLLRGVNVDELVSNGVVTTAPAASQAKKRRLDQPTDAGNKKKRRRKLPKDYVEGKKMDPERWLPLRDRSSYRPKGKKGKKKAQEATQGGFVKEEETLELAGGAGSVKVEKAPTTSSNKKKKKGKK</sequence>
<dbReference type="SUPFAM" id="SSF48452">
    <property type="entry name" value="TPR-like"/>
    <property type="match status" value="1"/>
</dbReference>
<dbReference type="KEGG" id="clup:CLUP02_10099"/>
<dbReference type="GO" id="GO:0006614">
    <property type="term" value="P:SRP-dependent cotranslational protein targeting to membrane"/>
    <property type="evidence" value="ECO:0007669"/>
    <property type="project" value="InterPro"/>
</dbReference>
<comment type="subcellular location">
    <subcellularLocation>
        <location evidence="2">Cytoplasm</location>
    </subcellularLocation>
    <subcellularLocation>
        <location evidence="1">Endoplasmic reticulum</location>
    </subcellularLocation>
</comment>
<dbReference type="RefSeq" id="XP_049146219.1">
    <property type="nucleotide sequence ID" value="XM_049289075.1"/>
</dbReference>
<evidence type="ECO:0000313" key="12">
    <source>
        <dbReference type="Proteomes" id="UP000830671"/>
    </source>
</evidence>
<dbReference type="InterPro" id="IPR026270">
    <property type="entry name" value="SRP72"/>
</dbReference>
<dbReference type="GO" id="GO:0005783">
    <property type="term" value="C:endoplasmic reticulum"/>
    <property type="evidence" value="ECO:0007669"/>
    <property type="project" value="UniProtKB-SubCell"/>
</dbReference>
<accession>A0A9Q8SXT6</accession>
<evidence type="ECO:0000256" key="1">
    <source>
        <dbReference type="ARBA" id="ARBA00004240"/>
    </source>
</evidence>
<evidence type="ECO:0000256" key="3">
    <source>
        <dbReference type="ARBA" id="ARBA00007676"/>
    </source>
</evidence>
<keyword evidence="5" id="KW-0963">Cytoplasm</keyword>
<dbReference type="Pfam" id="PF08492">
    <property type="entry name" value="SRP72"/>
    <property type="match status" value="1"/>
</dbReference>